<dbReference type="InterPro" id="IPR001943">
    <property type="entry name" value="UVR_dom"/>
</dbReference>
<dbReference type="GO" id="GO:0009381">
    <property type="term" value="F:excinuclease ABC activity"/>
    <property type="evidence" value="ECO:0007669"/>
    <property type="project" value="UniProtKB-UniRule"/>
</dbReference>
<feature type="binding site" evidence="13">
    <location>
        <begin position="72"/>
        <end position="79"/>
    </location>
    <ligand>
        <name>ATP</name>
        <dbReference type="ChEBI" id="CHEBI:30616"/>
    </ligand>
</feature>
<evidence type="ECO:0000256" key="14">
    <source>
        <dbReference type="RuleBase" id="RU003587"/>
    </source>
</evidence>
<evidence type="ECO:0000256" key="3">
    <source>
        <dbReference type="ARBA" id="ARBA00022490"/>
    </source>
</evidence>
<evidence type="ECO:0000259" key="17">
    <source>
        <dbReference type="PROSITE" id="PS50151"/>
    </source>
</evidence>
<feature type="coiled-coil region" evidence="15">
    <location>
        <begin position="296"/>
        <end position="332"/>
    </location>
</feature>
<evidence type="ECO:0000256" key="6">
    <source>
        <dbReference type="ARBA" id="ARBA00022769"/>
    </source>
</evidence>
<dbReference type="Pfam" id="PF02151">
    <property type="entry name" value="UVR"/>
    <property type="match status" value="1"/>
</dbReference>
<dbReference type="InterPro" id="IPR027417">
    <property type="entry name" value="P-loop_NTPase"/>
</dbReference>
<keyword evidence="7 13" id="KW-0067">ATP-binding</keyword>
<keyword evidence="6 13" id="KW-0228">DNA excision</keyword>
<sequence length="776" mass="87088">MPTDSETDEEEAIDDSGFFKGRDGGGVTPSAAHRDRPFRLDSAFKPMGDQPTAIASLVERISSGERFSTLLGATGTGKTFTMAHTIEKLQRPTLIISHNKTLAAQLYEEMKELFPDNAVSYFVSYYDYYQPEAYIPQRDIYIEKDSSRNDDLDRLRLAATSALVSRRDVIVVASVSCIFGLGSPDEYKKHVVALNVGQSIKRRDLLRSFADMQYSRSEYDLKRASFRVRGDVIEIVPAGEEYAVRIEMFGDEIESLNLVNPLTGELLADERAVFIYPAVNYVLPEDEQSRAISAIKEELDERVAELRSEGKLLEAQRLLARTKYDLEQLEELGFCNGIENYSRHLDGRPAGSMPYTLLDYFPDSTRGMYTGGFEERGPDGEKPEGRNPSMADRVHERPDGTVWTGPAGEASAGDWLMIIDESHVTLPQLHAMYHGDRHRKETLVEHGFRLPSAMDNRPLTYDEIEKKWPQVVFVSATPGAYELEKSGGEVAEQVIRPTGLLDPVIEVHPAEGQVPDLLERARKRVAAGERILVTTLTKRLAEDLASYLAKNDIKCRYLHSDIETLDRVVLLRELREGDFDVLVGVNLLREGLDLPEVSLVCIMDADKEGFLRSGRSLIQQIGRAARNQNAYVVMYADEVTPSMAEAMEETERRREKQLAYNAEHGITPRTIKKAIRRGIENELRARKTAREAATPEGKEYDREELLGELQKAMMEAAQNLDFEKAAALRDKIKEVKEAPNLGKITLTRGEAAAVKPGTPGTKVKKKKKKNAKKREG</sequence>
<feature type="region of interest" description="Disordered" evidence="16">
    <location>
        <begin position="749"/>
        <end position="776"/>
    </location>
</feature>
<dbReference type="PATRIC" id="fig|1142394.8.peg.1975"/>
<accession>I0IFN8</accession>
<dbReference type="HAMAP" id="MF_00204">
    <property type="entry name" value="UvrB"/>
    <property type="match status" value="1"/>
</dbReference>
<dbReference type="GO" id="GO:0006289">
    <property type="term" value="P:nucleotide-excision repair"/>
    <property type="evidence" value="ECO:0007669"/>
    <property type="project" value="UniProtKB-UniRule"/>
</dbReference>
<protein>
    <recommendedName>
        <fullName evidence="12 13">UvrABC system protein B</fullName>
        <shortName evidence="13">Protein UvrB</shortName>
    </recommendedName>
    <alternativeName>
        <fullName evidence="13">Excinuclease ABC subunit B</fullName>
    </alternativeName>
</protein>
<evidence type="ECO:0000256" key="15">
    <source>
        <dbReference type="SAM" id="Coils"/>
    </source>
</evidence>
<evidence type="ECO:0000256" key="12">
    <source>
        <dbReference type="ARBA" id="ARBA00029504"/>
    </source>
</evidence>
<dbReference type="Gene3D" id="6.10.140.240">
    <property type="match status" value="1"/>
</dbReference>
<evidence type="ECO:0000256" key="8">
    <source>
        <dbReference type="ARBA" id="ARBA00022881"/>
    </source>
</evidence>
<evidence type="ECO:0000256" key="5">
    <source>
        <dbReference type="ARBA" id="ARBA00022763"/>
    </source>
</evidence>
<dbReference type="SUPFAM" id="SSF46600">
    <property type="entry name" value="C-terminal UvrC-binding domain of UvrB"/>
    <property type="match status" value="1"/>
</dbReference>
<dbReference type="InterPro" id="IPR041471">
    <property type="entry name" value="UvrB_inter"/>
</dbReference>
<proteinExistence type="inferred from homology"/>
<dbReference type="InterPro" id="IPR024759">
    <property type="entry name" value="UvrB_YAD/RRR_dom"/>
</dbReference>
<dbReference type="Pfam" id="PF12344">
    <property type="entry name" value="UvrB"/>
    <property type="match status" value="1"/>
</dbReference>
<comment type="subunit">
    <text evidence="11 13 14">Forms a heterotetramer with UvrA during the search for lesions. Interacts with UvrC in an incision complex.</text>
</comment>
<dbReference type="HOGENOM" id="CLU_009621_2_1_0"/>
<comment type="subcellular location">
    <subcellularLocation>
        <location evidence="1 13 14">Cytoplasm</location>
    </subcellularLocation>
</comment>
<dbReference type="GO" id="GO:0005737">
    <property type="term" value="C:cytoplasm"/>
    <property type="evidence" value="ECO:0007669"/>
    <property type="project" value="UniProtKB-SubCell"/>
</dbReference>
<keyword evidence="5 13" id="KW-0227">DNA damage</keyword>
<dbReference type="PROSITE" id="PS51192">
    <property type="entry name" value="HELICASE_ATP_BIND_1"/>
    <property type="match status" value="1"/>
</dbReference>
<dbReference type="Pfam" id="PF04851">
    <property type="entry name" value="ResIII"/>
    <property type="match status" value="1"/>
</dbReference>
<evidence type="ECO:0000313" key="21">
    <source>
        <dbReference type="Proteomes" id="UP000007881"/>
    </source>
</evidence>
<comment type="similarity">
    <text evidence="2 13 14">Belongs to the UvrB family.</text>
</comment>
<evidence type="ECO:0000256" key="4">
    <source>
        <dbReference type="ARBA" id="ARBA00022741"/>
    </source>
</evidence>
<name>I0IFN8_PHYMF</name>
<evidence type="ECO:0000256" key="9">
    <source>
        <dbReference type="ARBA" id="ARBA00023204"/>
    </source>
</evidence>
<keyword evidence="9 13" id="KW-0234">DNA repair</keyword>
<dbReference type="Gene3D" id="3.40.50.300">
    <property type="entry name" value="P-loop containing nucleotide triphosphate hydrolases"/>
    <property type="match status" value="3"/>
</dbReference>
<feature type="region of interest" description="Disordered" evidence="16">
    <location>
        <begin position="369"/>
        <end position="406"/>
    </location>
</feature>
<dbReference type="InterPro" id="IPR004807">
    <property type="entry name" value="UvrB"/>
</dbReference>
<feature type="short sequence motif" description="Beta-hairpin" evidence="13">
    <location>
        <begin position="125"/>
        <end position="148"/>
    </location>
</feature>
<dbReference type="EMBL" id="AP012338">
    <property type="protein sequence ID" value="BAM04076.1"/>
    <property type="molecule type" value="Genomic_DNA"/>
</dbReference>
<feature type="domain" description="UVR" evidence="17">
    <location>
        <begin position="703"/>
        <end position="738"/>
    </location>
</feature>
<feature type="domain" description="Helicase C-terminal" evidence="19">
    <location>
        <begin position="513"/>
        <end position="675"/>
    </location>
</feature>
<dbReference type="Proteomes" id="UP000007881">
    <property type="component" value="Chromosome"/>
</dbReference>
<dbReference type="PROSITE" id="PS50151">
    <property type="entry name" value="UVR"/>
    <property type="match status" value="1"/>
</dbReference>
<evidence type="ECO:0000256" key="13">
    <source>
        <dbReference type="HAMAP-Rule" id="MF_00204"/>
    </source>
</evidence>
<dbReference type="RefSeq" id="WP_014437294.1">
    <property type="nucleotide sequence ID" value="NC_017080.1"/>
</dbReference>
<feature type="domain" description="Helicase ATP-binding" evidence="18">
    <location>
        <begin position="59"/>
        <end position="216"/>
    </location>
</feature>
<dbReference type="CDD" id="cd18790">
    <property type="entry name" value="SF2_C_UvrB"/>
    <property type="match status" value="1"/>
</dbReference>
<dbReference type="GO" id="GO:0009380">
    <property type="term" value="C:excinuclease repair complex"/>
    <property type="evidence" value="ECO:0007669"/>
    <property type="project" value="InterPro"/>
</dbReference>
<dbReference type="GO" id="GO:0009432">
    <property type="term" value="P:SOS response"/>
    <property type="evidence" value="ECO:0007669"/>
    <property type="project" value="UniProtKB-UniRule"/>
</dbReference>
<keyword evidence="21" id="KW-1185">Reference proteome</keyword>
<gene>
    <name evidence="13 20" type="primary">uvrB</name>
    <name evidence="20" type="ordered locus">PSMK_19170</name>
</gene>
<evidence type="ECO:0000256" key="10">
    <source>
        <dbReference type="ARBA" id="ARBA00023236"/>
    </source>
</evidence>
<dbReference type="Pfam" id="PF00271">
    <property type="entry name" value="Helicase_C"/>
    <property type="match status" value="1"/>
</dbReference>
<dbReference type="Pfam" id="PF17757">
    <property type="entry name" value="UvrB_inter"/>
    <property type="match status" value="1"/>
</dbReference>
<dbReference type="GO" id="GO:0005524">
    <property type="term" value="F:ATP binding"/>
    <property type="evidence" value="ECO:0007669"/>
    <property type="project" value="UniProtKB-UniRule"/>
</dbReference>
<evidence type="ECO:0000256" key="7">
    <source>
        <dbReference type="ARBA" id="ARBA00022840"/>
    </source>
</evidence>
<evidence type="ECO:0000256" key="2">
    <source>
        <dbReference type="ARBA" id="ARBA00008533"/>
    </source>
</evidence>
<dbReference type="GO" id="GO:0003677">
    <property type="term" value="F:DNA binding"/>
    <property type="evidence" value="ECO:0007669"/>
    <property type="project" value="UniProtKB-UniRule"/>
</dbReference>
<dbReference type="SUPFAM" id="SSF52540">
    <property type="entry name" value="P-loop containing nucleoside triphosphate hydrolases"/>
    <property type="match status" value="2"/>
</dbReference>
<dbReference type="InterPro" id="IPR014001">
    <property type="entry name" value="Helicase_ATP-bd"/>
</dbReference>
<keyword evidence="3 13" id="KW-0963">Cytoplasm</keyword>
<evidence type="ECO:0000256" key="1">
    <source>
        <dbReference type="ARBA" id="ARBA00004496"/>
    </source>
</evidence>
<dbReference type="InterPro" id="IPR001650">
    <property type="entry name" value="Helicase_C-like"/>
</dbReference>
<keyword evidence="8 13" id="KW-0267">Excision nuclease</keyword>
<dbReference type="Gene3D" id="4.10.860.10">
    <property type="entry name" value="UVR domain"/>
    <property type="match status" value="1"/>
</dbReference>
<dbReference type="PANTHER" id="PTHR24029">
    <property type="entry name" value="UVRABC SYSTEM PROTEIN B"/>
    <property type="match status" value="1"/>
</dbReference>
<comment type="function">
    <text evidence="13">The UvrABC repair system catalyzes the recognition and processing of DNA lesions. A damage recognition complex composed of 2 UvrA and 2 UvrB subunits scans DNA for abnormalities. Upon binding of the UvrA(2)B(2) complex to a putative damaged site, the DNA wraps around one UvrB monomer. DNA wrap is dependent on ATP binding by UvrB and probably causes local melting of the DNA helix, facilitating insertion of UvrB beta-hairpin between the DNA strands. Then UvrB probes one DNA strand for the presence of a lesion. If a lesion is found the UvrA subunits dissociate and the UvrB-DNA preincision complex is formed. This complex is subsequently bound by UvrC and the second UvrB is released. If no lesion is found, the DNA wraps around the other UvrB subunit that will check the other stand for damage.</text>
</comment>
<dbReference type="eggNOG" id="COG0556">
    <property type="taxonomic scope" value="Bacteria"/>
</dbReference>
<evidence type="ECO:0000256" key="11">
    <source>
        <dbReference type="ARBA" id="ARBA00026033"/>
    </source>
</evidence>
<dbReference type="PANTHER" id="PTHR24029:SF0">
    <property type="entry name" value="UVRABC SYSTEM PROTEIN B"/>
    <property type="match status" value="1"/>
</dbReference>
<feature type="region of interest" description="Disordered" evidence="16">
    <location>
        <begin position="1"/>
        <end position="33"/>
    </location>
</feature>
<keyword evidence="4 13" id="KW-0547">Nucleotide-binding</keyword>
<keyword evidence="15" id="KW-0175">Coiled coil</keyword>
<dbReference type="PROSITE" id="PS51194">
    <property type="entry name" value="HELICASE_CTER"/>
    <property type="match status" value="1"/>
</dbReference>
<evidence type="ECO:0000313" key="20">
    <source>
        <dbReference type="EMBL" id="BAM04076.1"/>
    </source>
</evidence>
<comment type="domain">
    <text evidence="13">The beta-hairpin motif is involved in DNA binding.</text>
</comment>
<dbReference type="KEGG" id="phm:PSMK_19170"/>
<dbReference type="SMART" id="SM00487">
    <property type="entry name" value="DEXDc"/>
    <property type="match status" value="1"/>
</dbReference>
<reference evidence="20 21" key="1">
    <citation type="submission" date="2012-02" db="EMBL/GenBank/DDBJ databases">
        <title>Complete genome sequence of Phycisphaera mikurensis NBRC 102666.</title>
        <authorList>
            <person name="Ankai A."/>
            <person name="Hosoyama A."/>
            <person name="Terui Y."/>
            <person name="Sekine M."/>
            <person name="Fukai R."/>
            <person name="Kato Y."/>
            <person name="Nakamura S."/>
            <person name="Yamada-Narita S."/>
            <person name="Kawakoshi A."/>
            <person name="Fukunaga Y."/>
            <person name="Yamazaki S."/>
            <person name="Fujita N."/>
        </authorList>
    </citation>
    <scope>NUCLEOTIDE SEQUENCE [LARGE SCALE GENOMIC DNA]</scope>
    <source>
        <strain evidence="21">NBRC 102666 / KCTC 22515 / FYK2301M01</strain>
    </source>
</reference>
<keyword evidence="10 13" id="KW-0742">SOS response</keyword>
<evidence type="ECO:0000259" key="19">
    <source>
        <dbReference type="PROSITE" id="PS51194"/>
    </source>
</evidence>
<dbReference type="GO" id="GO:0016887">
    <property type="term" value="F:ATP hydrolysis activity"/>
    <property type="evidence" value="ECO:0007669"/>
    <property type="project" value="InterPro"/>
</dbReference>
<dbReference type="CDD" id="cd17916">
    <property type="entry name" value="DEXHc_UvrB"/>
    <property type="match status" value="1"/>
</dbReference>
<evidence type="ECO:0000256" key="16">
    <source>
        <dbReference type="SAM" id="MobiDB-lite"/>
    </source>
</evidence>
<dbReference type="SMART" id="SM00490">
    <property type="entry name" value="HELICc"/>
    <property type="match status" value="1"/>
</dbReference>
<dbReference type="AlphaFoldDB" id="I0IFN8"/>
<feature type="compositionally biased region" description="Acidic residues" evidence="16">
    <location>
        <begin position="1"/>
        <end position="14"/>
    </location>
</feature>
<dbReference type="STRING" id="1142394.PSMK_19170"/>
<dbReference type="InterPro" id="IPR036876">
    <property type="entry name" value="UVR_dom_sf"/>
</dbReference>
<dbReference type="InterPro" id="IPR006935">
    <property type="entry name" value="Helicase/UvrB_N"/>
</dbReference>
<feature type="compositionally biased region" description="Basic residues" evidence="16">
    <location>
        <begin position="762"/>
        <end position="776"/>
    </location>
</feature>
<feature type="compositionally biased region" description="Basic and acidic residues" evidence="16">
    <location>
        <begin position="373"/>
        <end position="385"/>
    </location>
</feature>
<evidence type="ECO:0000259" key="18">
    <source>
        <dbReference type="PROSITE" id="PS51192"/>
    </source>
</evidence>
<organism evidence="20 21">
    <name type="scientific">Phycisphaera mikurensis (strain NBRC 102666 / KCTC 22515 / FYK2301M01)</name>
    <dbReference type="NCBI Taxonomy" id="1142394"/>
    <lineage>
        <taxon>Bacteria</taxon>
        <taxon>Pseudomonadati</taxon>
        <taxon>Planctomycetota</taxon>
        <taxon>Phycisphaerae</taxon>
        <taxon>Phycisphaerales</taxon>
        <taxon>Phycisphaeraceae</taxon>
        <taxon>Phycisphaera</taxon>
    </lineage>
</organism>